<sequence>IGMSLGKPELYGFGFGEDKIRPRARPIAMPK</sequence>
<accession>A0A392U4Y4</accession>
<dbReference type="AlphaFoldDB" id="A0A392U4Y4"/>
<evidence type="ECO:0000313" key="2">
    <source>
        <dbReference type="Proteomes" id="UP000265520"/>
    </source>
</evidence>
<name>A0A392U4Y4_9FABA</name>
<proteinExistence type="predicted"/>
<feature type="non-terminal residue" evidence="1">
    <location>
        <position position="1"/>
    </location>
</feature>
<organism evidence="1 2">
    <name type="scientific">Trifolium medium</name>
    <dbReference type="NCBI Taxonomy" id="97028"/>
    <lineage>
        <taxon>Eukaryota</taxon>
        <taxon>Viridiplantae</taxon>
        <taxon>Streptophyta</taxon>
        <taxon>Embryophyta</taxon>
        <taxon>Tracheophyta</taxon>
        <taxon>Spermatophyta</taxon>
        <taxon>Magnoliopsida</taxon>
        <taxon>eudicotyledons</taxon>
        <taxon>Gunneridae</taxon>
        <taxon>Pentapetalae</taxon>
        <taxon>rosids</taxon>
        <taxon>fabids</taxon>
        <taxon>Fabales</taxon>
        <taxon>Fabaceae</taxon>
        <taxon>Papilionoideae</taxon>
        <taxon>50 kb inversion clade</taxon>
        <taxon>NPAAA clade</taxon>
        <taxon>Hologalegina</taxon>
        <taxon>IRL clade</taxon>
        <taxon>Trifolieae</taxon>
        <taxon>Trifolium</taxon>
    </lineage>
</organism>
<dbReference type="Proteomes" id="UP000265520">
    <property type="component" value="Unassembled WGS sequence"/>
</dbReference>
<protein>
    <submittedName>
        <fullName evidence="1">Uncharacterized protein</fullName>
    </submittedName>
</protein>
<reference evidence="1 2" key="1">
    <citation type="journal article" date="2018" name="Front. Plant Sci.">
        <title>Red Clover (Trifolium pratense) and Zigzag Clover (T. medium) - A Picture of Genomic Similarities and Differences.</title>
        <authorList>
            <person name="Dluhosova J."/>
            <person name="Istvanek J."/>
            <person name="Nedelnik J."/>
            <person name="Repkova J."/>
        </authorList>
    </citation>
    <scope>NUCLEOTIDE SEQUENCE [LARGE SCALE GENOMIC DNA]</scope>
    <source>
        <strain evidence="2">cv. 10/8</strain>
        <tissue evidence="1">Leaf</tissue>
    </source>
</reference>
<keyword evidence="2" id="KW-1185">Reference proteome</keyword>
<evidence type="ECO:0000313" key="1">
    <source>
        <dbReference type="EMBL" id="MCI68573.1"/>
    </source>
</evidence>
<comment type="caution">
    <text evidence="1">The sequence shown here is derived from an EMBL/GenBank/DDBJ whole genome shotgun (WGS) entry which is preliminary data.</text>
</comment>
<dbReference type="EMBL" id="LXQA010738975">
    <property type="protein sequence ID" value="MCI68573.1"/>
    <property type="molecule type" value="Genomic_DNA"/>
</dbReference>